<dbReference type="CDD" id="cd00041">
    <property type="entry name" value="CUB"/>
    <property type="match status" value="2"/>
</dbReference>
<reference evidence="4 5" key="1">
    <citation type="journal article" date="2011" name="Science">
        <title>The ecoresponsive genome of Daphnia pulex.</title>
        <authorList>
            <person name="Colbourne J.K."/>
            <person name="Pfrender M.E."/>
            <person name="Gilbert D."/>
            <person name="Thomas W.K."/>
            <person name="Tucker A."/>
            <person name="Oakley T.H."/>
            <person name="Tokishita S."/>
            <person name="Aerts A."/>
            <person name="Arnold G.J."/>
            <person name="Basu M.K."/>
            <person name="Bauer D.J."/>
            <person name="Caceres C.E."/>
            <person name="Carmel L."/>
            <person name="Casola C."/>
            <person name="Choi J.H."/>
            <person name="Detter J.C."/>
            <person name="Dong Q."/>
            <person name="Dusheyko S."/>
            <person name="Eads B.D."/>
            <person name="Frohlich T."/>
            <person name="Geiler-Samerotte K.A."/>
            <person name="Gerlach D."/>
            <person name="Hatcher P."/>
            <person name="Jogdeo S."/>
            <person name="Krijgsveld J."/>
            <person name="Kriventseva E.V."/>
            <person name="Kultz D."/>
            <person name="Laforsch C."/>
            <person name="Lindquist E."/>
            <person name="Lopez J."/>
            <person name="Manak J.R."/>
            <person name="Muller J."/>
            <person name="Pangilinan J."/>
            <person name="Patwardhan R.P."/>
            <person name="Pitluck S."/>
            <person name="Pritham E.J."/>
            <person name="Rechtsteiner A."/>
            <person name="Rho M."/>
            <person name="Rogozin I.B."/>
            <person name="Sakarya O."/>
            <person name="Salamov A."/>
            <person name="Schaack S."/>
            <person name="Shapiro H."/>
            <person name="Shiga Y."/>
            <person name="Skalitzky C."/>
            <person name="Smith Z."/>
            <person name="Souvorov A."/>
            <person name="Sung W."/>
            <person name="Tang Z."/>
            <person name="Tsuchiya D."/>
            <person name="Tu H."/>
            <person name="Vos H."/>
            <person name="Wang M."/>
            <person name="Wolf Y.I."/>
            <person name="Yamagata H."/>
            <person name="Yamada T."/>
            <person name="Ye Y."/>
            <person name="Shaw J.R."/>
            <person name="Andrews J."/>
            <person name="Crease T.J."/>
            <person name="Tang H."/>
            <person name="Lucas S.M."/>
            <person name="Robertson H.M."/>
            <person name="Bork P."/>
            <person name="Koonin E.V."/>
            <person name="Zdobnov E.M."/>
            <person name="Grigoriev I.V."/>
            <person name="Lynch M."/>
            <person name="Boore J.L."/>
        </authorList>
    </citation>
    <scope>NUCLEOTIDE SEQUENCE [LARGE SCALE GENOMIC DNA]</scope>
</reference>
<dbReference type="KEGG" id="dpx:DAPPUDRAFT_24548"/>
<evidence type="ECO:0000259" key="3">
    <source>
        <dbReference type="PROSITE" id="PS01180"/>
    </source>
</evidence>
<dbReference type="InterPro" id="IPR052129">
    <property type="entry name" value="Spermadhesin-Link_domain"/>
</dbReference>
<gene>
    <name evidence="4" type="ORF">DAPPUDRAFT_24548</name>
</gene>
<dbReference type="Gene3D" id="2.60.120.290">
    <property type="entry name" value="Spermadhesin, CUB domain"/>
    <property type="match status" value="2"/>
</dbReference>
<dbReference type="SUPFAM" id="SSF49854">
    <property type="entry name" value="Spermadhesin, CUB domain"/>
    <property type="match status" value="2"/>
</dbReference>
<proteinExistence type="predicted"/>
<comment type="caution">
    <text evidence="2">Lacks conserved residue(s) required for the propagation of feature annotation.</text>
</comment>
<feature type="non-terminal residue" evidence="4">
    <location>
        <position position="1"/>
    </location>
</feature>
<dbReference type="STRING" id="6669.E9H4R8"/>
<dbReference type="PANTHER" id="PTHR46908:SF4">
    <property type="entry name" value="TUMOR NECROSIS FACTOR-INDUCIBLE GENE 6 PROTEIN"/>
    <property type="match status" value="1"/>
</dbReference>
<feature type="non-terminal residue" evidence="4">
    <location>
        <position position="208"/>
    </location>
</feature>
<dbReference type="SMART" id="SM00042">
    <property type="entry name" value="CUB"/>
    <property type="match status" value="2"/>
</dbReference>
<dbReference type="PANTHER" id="PTHR46908">
    <property type="entry name" value="CUBILIN-LIKE PROTEIN"/>
    <property type="match status" value="1"/>
</dbReference>
<keyword evidence="5" id="KW-1185">Reference proteome</keyword>
<evidence type="ECO:0000313" key="5">
    <source>
        <dbReference type="Proteomes" id="UP000000305"/>
    </source>
</evidence>
<feature type="domain" description="CUB" evidence="3">
    <location>
        <begin position="99"/>
        <end position="208"/>
    </location>
</feature>
<evidence type="ECO:0000256" key="2">
    <source>
        <dbReference type="PROSITE-ProRule" id="PRU00059"/>
    </source>
</evidence>
<dbReference type="InParanoid" id="E9H4R8"/>
<dbReference type="PhylomeDB" id="E9H4R8"/>
<dbReference type="Pfam" id="PF00431">
    <property type="entry name" value="CUB"/>
    <property type="match status" value="2"/>
</dbReference>
<dbReference type="HOGENOM" id="CLU_015228_5_2_1"/>
<feature type="domain" description="CUB" evidence="3">
    <location>
        <begin position="1"/>
        <end position="97"/>
    </location>
</feature>
<dbReference type="EMBL" id="GL732592">
    <property type="protein sequence ID" value="EFX73195.1"/>
    <property type="molecule type" value="Genomic_DNA"/>
</dbReference>
<dbReference type="InterPro" id="IPR000859">
    <property type="entry name" value="CUB_dom"/>
</dbReference>
<dbReference type="eggNOG" id="ENOG502SBCS">
    <property type="taxonomic scope" value="Eukaryota"/>
</dbReference>
<dbReference type="PROSITE" id="PS01180">
    <property type="entry name" value="CUB"/>
    <property type="match status" value="2"/>
</dbReference>
<keyword evidence="1" id="KW-1015">Disulfide bond</keyword>
<organism evidence="4 5">
    <name type="scientific">Daphnia pulex</name>
    <name type="common">Water flea</name>
    <dbReference type="NCBI Taxonomy" id="6669"/>
    <lineage>
        <taxon>Eukaryota</taxon>
        <taxon>Metazoa</taxon>
        <taxon>Ecdysozoa</taxon>
        <taxon>Arthropoda</taxon>
        <taxon>Crustacea</taxon>
        <taxon>Branchiopoda</taxon>
        <taxon>Diplostraca</taxon>
        <taxon>Cladocera</taxon>
        <taxon>Anomopoda</taxon>
        <taxon>Daphniidae</taxon>
        <taxon>Daphnia</taxon>
    </lineage>
</organism>
<dbReference type="Proteomes" id="UP000000305">
    <property type="component" value="Unassembled WGS sequence"/>
</dbReference>
<dbReference type="AlphaFoldDB" id="E9H4R8"/>
<evidence type="ECO:0000256" key="1">
    <source>
        <dbReference type="ARBA" id="ARBA00023157"/>
    </source>
</evidence>
<protein>
    <recommendedName>
        <fullName evidence="3">CUB domain-containing protein</fullName>
    </recommendedName>
</protein>
<evidence type="ECO:0000313" key="4">
    <source>
        <dbReference type="EMBL" id="EFX73195.1"/>
    </source>
</evidence>
<accession>E9H4R8</accession>
<dbReference type="OMA" id="YRWNIVT"/>
<sequence length="208" mass="23269">GSSGTIESPNYPAAYPNSYDYRWNIVTSPGTKIRLLFAFFKTQEKFDFVTVRELSCKSGLAKTPFTVISSSNELLVRFTSDDDDTTFPGFLALFSTISLGKEVVMGTTGKIESPNYPAAYPNSYDYRWNIITSPGTKIQLLFAFFKTQEMFDFVLVYDGSTVNSRLLLEKSGYESMPFTITSSSNELLVRFTSDDDVTFPGFLAVFST</sequence>
<dbReference type="InterPro" id="IPR035914">
    <property type="entry name" value="Sperma_CUB_dom_sf"/>
</dbReference>
<name>E9H4R8_DAPPU</name>
<dbReference type="OrthoDB" id="6338670at2759"/>